<keyword evidence="3" id="KW-1185">Reference proteome</keyword>
<reference evidence="1 3" key="2">
    <citation type="journal article" date="2013" name="Nature">
        <title>Insights into bilaterian evolution from three spiralian genomes.</title>
        <authorList>
            <person name="Simakov O."/>
            <person name="Marletaz F."/>
            <person name="Cho S.J."/>
            <person name="Edsinger-Gonzales E."/>
            <person name="Havlak P."/>
            <person name="Hellsten U."/>
            <person name="Kuo D.H."/>
            <person name="Larsson T."/>
            <person name="Lv J."/>
            <person name="Arendt D."/>
            <person name="Savage R."/>
            <person name="Osoegawa K."/>
            <person name="de Jong P."/>
            <person name="Grimwood J."/>
            <person name="Chapman J.A."/>
            <person name="Shapiro H."/>
            <person name="Aerts A."/>
            <person name="Otillar R.P."/>
            <person name="Terry A.Y."/>
            <person name="Boore J.L."/>
            <person name="Grigoriev I.V."/>
            <person name="Lindberg D.R."/>
            <person name="Seaver E.C."/>
            <person name="Weisblat D.A."/>
            <person name="Putnam N.H."/>
            <person name="Rokhsar D.S."/>
        </authorList>
    </citation>
    <scope>NUCLEOTIDE SEQUENCE</scope>
    <source>
        <strain evidence="1 3">I ESC-2004</strain>
    </source>
</reference>
<organism evidence="1">
    <name type="scientific">Capitella teleta</name>
    <name type="common">Polychaete worm</name>
    <dbReference type="NCBI Taxonomy" id="283909"/>
    <lineage>
        <taxon>Eukaryota</taxon>
        <taxon>Metazoa</taxon>
        <taxon>Spiralia</taxon>
        <taxon>Lophotrochozoa</taxon>
        <taxon>Annelida</taxon>
        <taxon>Polychaeta</taxon>
        <taxon>Sedentaria</taxon>
        <taxon>Scolecida</taxon>
        <taxon>Capitellidae</taxon>
        <taxon>Capitella</taxon>
    </lineage>
</organism>
<protein>
    <submittedName>
        <fullName evidence="1 2">Uncharacterized protein</fullName>
    </submittedName>
</protein>
<dbReference type="EMBL" id="AMQN01006248">
    <property type="status" value="NOT_ANNOTATED_CDS"/>
    <property type="molecule type" value="Genomic_DNA"/>
</dbReference>
<evidence type="ECO:0000313" key="1">
    <source>
        <dbReference type="EMBL" id="ELU09780.1"/>
    </source>
</evidence>
<sequence length="258" mass="29654">MAEEIRGNDSQIYMEQHMLPDCVIFATASQSLIGLSQEARTFNGDRWKSEYCGDLHYLDIFAISEDFQLPTASNGSQAFHLMWTMHMLMPMSGFRAEGSAICSPSGRRYAPVDELILAAMAQYPAKWCSTEVDFDRVAQNNLRFQISSQRSFLFGQVHFLHAEKKFNRDSRFISRILQVKYIGDWMSPKKSNIGNNELWNVIDGRKPLDRAEQSWDLVSRQEKLSSCNQENCPHREIRDQCLGPGVNCCRWLPCKHDA</sequence>
<name>R7UUA8_CAPTE</name>
<evidence type="ECO:0000313" key="2">
    <source>
        <dbReference type="EnsemblMetazoa" id="CapteP191611"/>
    </source>
</evidence>
<reference evidence="2" key="3">
    <citation type="submission" date="2015-06" db="UniProtKB">
        <authorList>
            <consortium name="EnsemblMetazoa"/>
        </authorList>
    </citation>
    <scope>IDENTIFICATION</scope>
</reference>
<dbReference type="AlphaFoldDB" id="R7UUA8"/>
<dbReference type="Proteomes" id="UP000014760">
    <property type="component" value="Unassembled WGS sequence"/>
</dbReference>
<dbReference type="EMBL" id="KB297953">
    <property type="protein sequence ID" value="ELU09780.1"/>
    <property type="molecule type" value="Genomic_DNA"/>
</dbReference>
<dbReference type="EnsemblMetazoa" id="CapteT191611">
    <property type="protein sequence ID" value="CapteP191611"/>
    <property type="gene ID" value="CapteG191611"/>
</dbReference>
<evidence type="ECO:0000313" key="3">
    <source>
        <dbReference type="Proteomes" id="UP000014760"/>
    </source>
</evidence>
<dbReference type="HOGENOM" id="CLU_1078657_0_0_1"/>
<accession>R7UUA8</accession>
<gene>
    <name evidence="1" type="ORF">CAPTEDRAFT_191611</name>
</gene>
<proteinExistence type="predicted"/>
<reference evidence="3" key="1">
    <citation type="submission" date="2012-12" db="EMBL/GenBank/DDBJ databases">
        <authorList>
            <person name="Hellsten U."/>
            <person name="Grimwood J."/>
            <person name="Chapman J.A."/>
            <person name="Shapiro H."/>
            <person name="Aerts A."/>
            <person name="Otillar R.P."/>
            <person name="Terry A.Y."/>
            <person name="Boore J.L."/>
            <person name="Simakov O."/>
            <person name="Marletaz F."/>
            <person name="Cho S.-J."/>
            <person name="Edsinger-Gonzales E."/>
            <person name="Havlak P."/>
            <person name="Kuo D.-H."/>
            <person name="Larsson T."/>
            <person name="Lv J."/>
            <person name="Arendt D."/>
            <person name="Savage R."/>
            <person name="Osoegawa K."/>
            <person name="de Jong P."/>
            <person name="Lindberg D.R."/>
            <person name="Seaver E.C."/>
            <person name="Weisblat D.A."/>
            <person name="Putnam N.H."/>
            <person name="Grigoriev I.V."/>
            <person name="Rokhsar D.S."/>
        </authorList>
    </citation>
    <scope>NUCLEOTIDE SEQUENCE</scope>
    <source>
        <strain evidence="3">I ESC-2004</strain>
    </source>
</reference>